<evidence type="ECO:0000256" key="5">
    <source>
        <dbReference type="ARBA" id="ARBA00022540"/>
    </source>
</evidence>
<dbReference type="InterPro" id="IPR000795">
    <property type="entry name" value="T_Tr_GTP-bd_dom"/>
</dbReference>
<dbReference type="FunFam" id="2.40.30.10:FF:000007">
    <property type="entry name" value="Translation initiation factor IF-2"/>
    <property type="match status" value="1"/>
</dbReference>
<evidence type="ECO:0000256" key="9">
    <source>
        <dbReference type="NCBIfam" id="TIGR00487"/>
    </source>
</evidence>
<dbReference type="CDD" id="cd01887">
    <property type="entry name" value="IF2_eIF5B"/>
    <property type="match status" value="1"/>
</dbReference>
<dbReference type="Pfam" id="PF00009">
    <property type="entry name" value="GTP_EFTU"/>
    <property type="match status" value="1"/>
</dbReference>
<dbReference type="PANTHER" id="PTHR43381">
    <property type="entry name" value="TRANSLATION INITIATION FACTOR IF-2-RELATED"/>
    <property type="match status" value="1"/>
</dbReference>
<evidence type="ECO:0000259" key="13">
    <source>
        <dbReference type="PROSITE" id="PS51722"/>
    </source>
</evidence>
<dbReference type="GO" id="GO:0003924">
    <property type="term" value="F:GTPase activity"/>
    <property type="evidence" value="ECO:0007669"/>
    <property type="project" value="InterPro"/>
</dbReference>
<proteinExistence type="inferred from homology"/>
<dbReference type="InterPro" id="IPR044145">
    <property type="entry name" value="IF2_II"/>
</dbReference>
<dbReference type="NCBIfam" id="TIGR00487">
    <property type="entry name" value="IF-2"/>
    <property type="match status" value="1"/>
</dbReference>
<dbReference type="InterPro" id="IPR023115">
    <property type="entry name" value="TIF_IF2_dom3"/>
</dbReference>
<evidence type="ECO:0000256" key="1">
    <source>
        <dbReference type="ARBA" id="ARBA00004496"/>
    </source>
</evidence>
<evidence type="ECO:0000256" key="11">
    <source>
        <dbReference type="RuleBase" id="RU000645"/>
    </source>
</evidence>
<evidence type="ECO:0000256" key="10">
    <source>
        <dbReference type="RuleBase" id="RU000644"/>
    </source>
</evidence>
<dbReference type="InterPro" id="IPR000178">
    <property type="entry name" value="TF_IF2_bacterial-like"/>
</dbReference>
<evidence type="ECO:0000256" key="2">
    <source>
        <dbReference type="ARBA" id="ARBA00007733"/>
    </source>
</evidence>
<keyword evidence="4" id="KW-0963">Cytoplasm</keyword>
<comment type="subcellular location">
    <subcellularLocation>
        <location evidence="1 11">Cytoplasm</location>
    </subcellularLocation>
</comment>
<reference evidence="14 15" key="1">
    <citation type="journal article" date="2012" name="J. Bacteriol.">
        <title>Genome sequence of Rhizobium grahamii CCGE502, a broad-host-range symbiont with low nodulation competitiveness in Phaseolus vulgaris.</title>
        <authorList>
            <person name="Althabegoiti M.J."/>
            <person name="Lozano L."/>
            <person name="Torres-Tejerizo G."/>
            <person name="Ormeno-Orrillo E."/>
            <person name="Rogel M.A."/>
            <person name="Gonzalez V."/>
            <person name="Martinez-Romero E."/>
        </authorList>
    </citation>
    <scope>NUCLEOTIDE SEQUENCE [LARGE SCALE GENOMIC DNA]</scope>
    <source>
        <strain evidence="14 15">CCGE 502</strain>
    </source>
</reference>
<dbReference type="SUPFAM" id="SSF52156">
    <property type="entry name" value="Initiation factor IF2/eIF5b, domain 3"/>
    <property type="match status" value="1"/>
</dbReference>
<gene>
    <name evidence="14" type="primary">infB</name>
    <name evidence="14" type="ORF">RGCCGE502_00615</name>
</gene>
<comment type="function">
    <text evidence="10">One of the essential components for the initiation of protein synthesis. Protects formylmethionyl-tRNA from spontaneous hydrolysis and promotes its binding to the 30S ribosomal subunits. Also involved in the hydrolysis of GTP during the formation of the 70S ribosomal complex.</text>
</comment>
<dbReference type="PROSITE" id="PS51722">
    <property type="entry name" value="G_TR_2"/>
    <property type="match status" value="1"/>
</dbReference>
<dbReference type="Pfam" id="PF03144">
    <property type="entry name" value="GTP_EFTU_D2"/>
    <property type="match status" value="1"/>
</dbReference>
<comment type="similarity">
    <text evidence="2 10">Belongs to the TRAFAC class translation factor GTPase superfamily. Classic translation factor GTPase family. IF-2 subfamily.</text>
</comment>
<dbReference type="InterPro" id="IPR036925">
    <property type="entry name" value="TIF_IF2_dom3_sf"/>
</dbReference>
<evidence type="ECO:0000256" key="3">
    <source>
        <dbReference type="ARBA" id="ARBA00020675"/>
    </source>
</evidence>
<feature type="non-terminal residue" evidence="14">
    <location>
        <position position="1"/>
    </location>
</feature>
<dbReference type="InterPro" id="IPR004161">
    <property type="entry name" value="EFTu-like_2"/>
</dbReference>
<dbReference type="FunFam" id="3.40.50.300:FF:000019">
    <property type="entry name" value="Translation initiation factor IF-2"/>
    <property type="match status" value="1"/>
</dbReference>
<dbReference type="STRING" id="990285.RGCCGE502_00615"/>
<accession>S3I512</accession>
<dbReference type="SUPFAM" id="SSF50447">
    <property type="entry name" value="Translation proteins"/>
    <property type="match status" value="2"/>
</dbReference>
<dbReference type="CDD" id="cd03692">
    <property type="entry name" value="mtIF2_IVc"/>
    <property type="match status" value="1"/>
</dbReference>
<evidence type="ECO:0000256" key="7">
    <source>
        <dbReference type="ARBA" id="ARBA00022917"/>
    </source>
</evidence>
<dbReference type="Pfam" id="PF11987">
    <property type="entry name" value="IF-2"/>
    <property type="match status" value="1"/>
</dbReference>
<evidence type="ECO:0000256" key="6">
    <source>
        <dbReference type="ARBA" id="ARBA00022741"/>
    </source>
</evidence>
<dbReference type="InterPro" id="IPR006847">
    <property type="entry name" value="IF2_N"/>
</dbReference>
<feature type="domain" description="Tr-type G" evidence="13">
    <location>
        <begin position="180"/>
        <end position="347"/>
    </location>
</feature>
<dbReference type="InterPro" id="IPR015760">
    <property type="entry name" value="TIF_IF2"/>
</dbReference>
<feature type="region of interest" description="Disordered" evidence="12">
    <location>
        <begin position="1"/>
        <end position="74"/>
    </location>
</feature>
<sequence>GAAAPGPAGRGRRENDEDDRGAPRGGAPARGRIVRPEPAKPVAARPKGDEGRRQGKLTITAASTDDDGNARGRSMAAMRRRQEKFRRSQMQETREKVVREVILPETITIQELSQRMSERAVDVIKYLMKEGQMMKPGDVIDADLAELIAGEFGHTVKRVSESDVEEGIFNIADAEGDRVSRPPVVTIMGHVDHGKTSLLDAIRHANVVAGEAGGITQHIGAYQVEQNGQKITFIDTPGHAAFTAMRARGAQATDIAILVVAADDSVMPQTIESINHAKAAGVPIIVAINKVDKPTADPQKVRTQLLQHEVFVESMGGEVLDVEVSAKTGLNLDKLLEAILLQAEILDLKANPNRTAEGTVIEAQLDRGRGSVATVLVQNGTLKPGQIIVAGDVWGRVRALVTDKGDHVKEAPPAMPVEVLGLSGTPQAGDRFAVVENESRAREISEYRQRLARDKAAARHSGQRGSLEQMMTQLQSAGVKEFPLVIKGDVQGSIEAIAGALEKLGTDEVRARIVHSAVGGVTESDISLAEASGAAIIGFNVRANAQARTLAERQGIEIRYYNIIYDLVDDVKAAMSGLLSPERRETFLGNAEILEVFNITKVGKVAGCRVTEGKVERGVGVRLVRDHVVIHEGKLKTLKRFKDEVSEVHSGQECGMAFENYEDIRAGDTIECFRVEHITRTL</sequence>
<dbReference type="CDD" id="cd03702">
    <property type="entry name" value="IF2_mtIF2_II"/>
    <property type="match status" value="1"/>
</dbReference>
<dbReference type="PROSITE" id="PS01176">
    <property type="entry name" value="IF2"/>
    <property type="match status" value="1"/>
</dbReference>
<dbReference type="NCBIfam" id="TIGR00231">
    <property type="entry name" value="small_GTP"/>
    <property type="match status" value="1"/>
</dbReference>
<keyword evidence="6" id="KW-0547">Nucleotide-binding</keyword>
<dbReference type="Gene3D" id="3.40.50.300">
    <property type="entry name" value="P-loop containing nucleotide triphosphate hydrolases"/>
    <property type="match status" value="1"/>
</dbReference>
<dbReference type="GO" id="GO:0003743">
    <property type="term" value="F:translation initiation factor activity"/>
    <property type="evidence" value="ECO:0007669"/>
    <property type="project" value="UniProtKB-UniRule"/>
</dbReference>
<organism evidence="14 15">
    <name type="scientific">Rhizobium grahamii CCGE 502</name>
    <dbReference type="NCBI Taxonomy" id="990285"/>
    <lineage>
        <taxon>Bacteria</taxon>
        <taxon>Pseudomonadati</taxon>
        <taxon>Pseudomonadota</taxon>
        <taxon>Alphaproteobacteria</taxon>
        <taxon>Hyphomicrobiales</taxon>
        <taxon>Rhizobiaceae</taxon>
        <taxon>Rhizobium/Agrobacterium group</taxon>
        <taxon>Rhizobium</taxon>
    </lineage>
</organism>
<dbReference type="eggNOG" id="COG0532">
    <property type="taxonomic scope" value="Bacteria"/>
</dbReference>
<name>S3I512_9HYPH</name>
<dbReference type="SUPFAM" id="SSF52540">
    <property type="entry name" value="P-loop containing nucleoside triphosphate hydrolases"/>
    <property type="match status" value="1"/>
</dbReference>
<keyword evidence="8" id="KW-0342">GTP-binding</keyword>
<dbReference type="HAMAP" id="MF_00100_B">
    <property type="entry name" value="IF_2_B"/>
    <property type="match status" value="1"/>
</dbReference>
<dbReference type="EMBL" id="AEYE02000002">
    <property type="protein sequence ID" value="EPF00187.1"/>
    <property type="molecule type" value="Genomic_DNA"/>
</dbReference>
<evidence type="ECO:0000256" key="8">
    <source>
        <dbReference type="ARBA" id="ARBA00023134"/>
    </source>
</evidence>
<dbReference type="GO" id="GO:0005829">
    <property type="term" value="C:cytosol"/>
    <property type="evidence" value="ECO:0007669"/>
    <property type="project" value="TreeGrafter"/>
</dbReference>
<dbReference type="PANTHER" id="PTHR43381:SF5">
    <property type="entry name" value="TR-TYPE G DOMAIN-CONTAINING PROTEIN"/>
    <property type="match status" value="1"/>
</dbReference>
<dbReference type="FunFam" id="2.40.30.10:FF:000008">
    <property type="entry name" value="Translation initiation factor IF-2"/>
    <property type="match status" value="1"/>
</dbReference>
<keyword evidence="15" id="KW-1185">Reference proteome</keyword>
<dbReference type="InterPro" id="IPR005225">
    <property type="entry name" value="Small_GTP-bd"/>
</dbReference>
<keyword evidence="7 10" id="KW-0648">Protein biosynthesis</keyword>
<dbReference type="InterPro" id="IPR053905">
    <property type="entry name" value="EF-G-like_DII"/>
</dbReference>
<dbReference type="InterPro" id="IPR009000">
    <property type="entry name" value="Transl_B-barrel_sf"/>
</dbReference>
<dbReference type="AlphaFoldDB" id="S3I512"/>
<dbReference type="GO" id="GO:0005525">
    <property type="term" value="F:GTP binding"/>
    <property type="evidence" value="ECO:0007669"/>
    <property type="project" value="UniProtKB-KW"/>
</dbReference>
<evidence type="ECO:0000256" key="4">
    <source>
        <dbReference type="ARBA" id="ARBA00022490"/>
    </source>
</evidence>
<evidence type="ECO:0000313" key="14">
    <source>
        <dbReference type="EMBL" id="EPF00187.1"/>
    </source>
</evidence>
<dbReference type="InterPro" id="IPR027417">
    <property type="entry name" value="P-loop_NTPase"/>
</dbReference>
<dbReference type="Pfam" id="PF04760">
    <property type="entry name" value="IF2_N"/>
    <property type="match status" value="1"/>
</dbReference>
<comment type="caution">
    <text evidence="14">The sequence shown here is derived from an EMBL/GenBank/DDBJ whole genome shotgun (WGS) entry which is preliminary data.</text>
</comment>
<evidence type="ECO:0000313" key="15">
    <source>
        <dbReference type="Proteomes" id="UP000014411"/>
    </source>
</evidence>
<keyword evidence="5 10" id="KW-0396">Initiation factor</keyword>
<evidence type="ECO:0000256" key="12">
    <source>
        <dbReference type="SAM" id="MobiDB-lite"/>
    </source>
</evidence>
<dbReference type="Gene3D" id="3.40.50.10050">
    <property type="entry name" value="Translation initiation factor IF- 2, domain 3"/>
    <property type="match status" value="1"/>
</dbReference>
<dbReference type="RefSeq" id="WP_016552222.1">
    <property type="nucleotide sequence ID" value="NZ_AEYE02000002.1"/>
</dbReference>
<dbReference type="HOGENOM" id="CLU_403127_0_0_5"/>
<protein>
    <recommendedName>
        <fullName evidence="3 9">Translation initiation factor IF-2</fullName>
    </recommendedName>
</protein>
<dbReference type="Proteomes" id="UP000014411">
    <property type="component" value="Unassembled WGS sequence"/>
</dbReference>
<dbReference type="FunFam" id="3.40.50.10050:FF:000001">
    <property type="entry name" value="Translation initiation factor IF-2"/>
    <property type="match status" value="1"/>
</dbReference>
<dbReference type="Pfam" id="PF22042">
    <property type="entry name" value="EF-G_D2"/>
    <property type="match status" value="1"/>
</dbReference>
<dbReference type="Gene3D" id="2.40.30.10">
    <property type="entry name" value="Translation factors"/>
    <property type="match status" value="2"/>
</dbReference>